<keyword evidence="2" id="KW-1185">Reference proteome</keyword>
<accession>A0A1V8SRY9</accession>
<evidence type="ECO:0000313" key="2">
    <source>
        <dbReference type="Proteomes" id="UP000192596"/>
    </source>
</evidence>
<comment type="caution">
    <text evidence="1">The sequence shown here is derived from an EMBL/GenBank/DDBJ whole genome shotgun (WGS) entry which is preliminary data.</text>
</comment>
<proteinExistence type="predicted"/>
<dbReference type="EMBL" id="NAJO01000029">
    <property type="protein sequence ID" value="OQO01840.1"/>
    <property type="molecule type" value="Genomic_DNA"/>
</dbReference>
<dbReference type="InParanoid" id="A0A1V8SRY9"/>
<reference evidence="2" key="1">
    <citation type="submission" date="2017-03" db="EMBL/GenBank/DDBJ databases">
        <title>Genomes of endolithic fungi from Antarctica.</title>
        <authorList>
            <person name="Coleine C."/>
            <person name="Masonjones S."/>
            <person name="Stajich J.E."/>
        </authorList>
    </citation>
    <scope>NUCLEOTIDE SEQUENCE [LARGE SCALE GENOMIC DNA]</scope>
    <source>
        <strain evidence="2">CCFEE 5527</strain>
    </source>
</reference>
<evidence type="ECO:0000313" key="1">
    <source>
        <dbReference type="EMBL" id="OQO01840.1"/>
    </source>
</evidence>
<dbReference type="AlphaFoldDB" id="A0A1V8SRY9"/>
<sequence length="286" mass="31392">MSASTEKALDRMLVPRNAWQDVSRGVRLHNRWLLNQDTPLEAIRLLSPVAGCAWVLQEEQSTRIEAAQPGGQMDAPLQLQSPHTFMKACRSGDTAALAKAWTDVVTAYAVRRISTVNVASQPSLDLRPGLWQGQPAMHLLCCTQDEKTPDRDIVTAGASISTLHLSGRLRLLISDPNTVLVPWDGIERTESKGKILVYEAHKEGIIISLDYKAGDSRPDVNSLVVHISDERDLYCFETCLGAAVVARRIDTAGKGTPPGTYQRVGVAPRCRQDFFDGAPVTELRLV</sequence>
<dbReference type="Proteomes" id="UP000192596">
    <property type="component" value="Unassembled WGS sequence"/>
</dbReference>
<protein>
    <submittedName>
        <fullName evidence="1">Uncharacterized protein</fullName>
    </submittedName>
</protein>
<gene>
    <name evidence="1" type="ORF">B0A48_12313</name>
</gene>
<organism evidence="1 2">
    <name type="scientific">Cryoendolithus antarcticus</name>
    <dbReference type="NCBI Taxonomy" id="1507870"/>
    <lineage>
        <taxon>Eukaryota</taxon>
        <taxon>Fungi</taxon>
        <taxon>Dikarya</taxon>
        <taxon>Ascomycota</taxon>
        <taxon>Pezizomycotina</taxon>
        <taxon>Dothideomycetes</taxon>
        <taxon>Dothideomycetidae</taxon>
        <taxon>Cladosporiales</taxon>
        <taxon>Cladosporiaceae</taxon>
        <taxon>Cryoendolithus</taxon>
    </lineage>
</organism>
<dbReference type="OrthoDB" id="3789824at2759"/>
<name>A0A1V8SRY9_9PEZI</name>